<proteinExistence type="inferred from homology"/>
<evidence type="ECO:0000256" key="9">
    <source>
        <dbReference type="HAMAP-Rule" id="MF_00237"/>
    </source>
</evidence>
<dbReference type="InterPro" id="IPR018448">
    <property type="entry name" value="TatB"/>
</dbReference>
<evidence type="ECO:0000256" key="3">
    <source>
        <dbReference type="ARBA" id="ARBA00022475"/>
    </source>
</evidence>
<keyword evidence="2 9" id="KW-0813">Transport</keyword>
<reference evidence="12" key="1">
    <citation type="submission" date="2018-05" db="EMBL/GenBank/DDBJ databases">
        <authorList>
            <person name="Lanie J.A."/>
            <person name="Ng W.-L."/>
            <person name="Kazmierczak K.M."/>
            <person name="Andrzejewski T.M."/>
            <person name="Davidsen T.M."/>
            <person name="Wayne K.J."/>
            <person name="Tettelin H."/>
            <person name="Glass J.I."/>
            <person name="Rusch D."/>
            <person name="Podicherti R."/>
            <person name="Tsui H.-C.T."/>
            <person name="Winkler M.E."/>
        </authorList>
    </citation>
    <scope>NUCLEOTIDE SEQUENCE</scope>
    <source>
        <strain evidence="12">ZC4RG45</strain>
    </source>
</reference>
<feature type="transmembrane region" description="Helical" evidence="11">
    <location>
        <begin position="6"/>
        <end position="22"/>
    </location>
</feature>
<dbReference type="HAMAP" id="MF_00237">
    <property type="entry name" value="TatB"/>
    <property type="match status" value="1"/>
</dbReference>
<name>A0A2W4LIM2_9PSEU</name>
<evidence type="ECO:0000256" key="5">
    <source>
        <dbReference type="ARBA" id="ARBA00022927"/>
    </source>
</evidence>
<sequence>MFESVSWGEVLVLIVAALFILGPERLPEAMSWVGRTVRKVREFAVGAREQLRQEIGPEYEQFRQPIEDLRQLRNFNPRRIVTQHLFDGDDDPLGLNETVNHINGSSTPKPQRREIEPLSPGEKPPVDPDAT</sequence>
<evidence type="ECO:0000256" key="2">
    <source>
        <dbReference type="ARBA" id="ARBA00022448"/>
    </source>
</evidence>
<dbReference type="Pfam" id="PF02416">
    <property type="entry name" value="TatA_B_E"/>
    <property type="match status" value="1"/>
</dbReference>
<evidence type="ECO:0000256" key="6">
    <source>
        <dbReference type="ARBA" id="ARBA00022989"/>
    </source>
</evidence>
<gene>
    <name evidence="9" type="primary">tatB</name>
    <name evidence="12" type="ORF">DIU77_09215</name>
</gene>
<dbReference type="EMBL" id="QGUI01000308">
    <property type="protein sequence ID" value="PZM97483.1"/>
    <property type="molecule type" value="Genomic_DNA"/>
</dbReference>
<dbReference type="InterPro" id="IPR003369">
    <property type="entry name" value="TatA/B/E"/>
</dbReference>
<feature type="region of interest" description="Disordered" evidence="10">
    <location>
        <begin position="87"/>
        <end position="131"/>
    </location>
</feature>
<comment type="subunit">
    <text evidence="9">The Tat system comprises two distinct complexes: a TatABC complex, containing multiple copies of TatA, TatB and TatC subunits, and a separate TatA complex, containing only TatA subunits. Substrates initially bind to the TatABC complex, which probably triggers association of the separate TatA complex to form the active translocon.</text>
</comment>
<dbReference type="NCBIfam" id="TIGR01410">
    <property type="entry name" value="tatB"/>
    <property type="match status" value="1"/>
</dbReference>
<feature type="compositionally biased region" description="Polar residues" evidence="10">
    <location>
        <begin position="97"/>
        <end position="109"/>
    </location>
</feature>
<protein>
    <recommendedName>
        <fullName evidence="9">Sec-independent protein translocase protein TatB</fullName>
    </recommendedName>
</protein>
<dbReference type="Gene3D" id="1.20.5.3310">
    <property type="match status" value="1"/>
</dbReference>
<keyword evidence="3 9" id="KW-1003">Cell membrane</keyword>
<evidence type="ECO:0000256" key="11">
    <source>
        <dbReference type="SAM" id="Phobius"/>
    </source>
</evidence>
<keyword evidence="7 9" id="KW-0811">Translocation</keyword>
<dbReference type="PRINTS" id="PR01506">
    <property type="entry name" value="TATBPROTEIN"/>
</dbReference>
<accession>A0A2W4LIM2</accession>
<evidence type="ECO:0000256" key="10">
    <source>
        <dbReference type="SAM" id="MobiDB-lite"/>
    </source>
</evidence>
<dbReference type="STRING" id="1111738.GCA_000427905_01715"/>
<comment type="function">
    <text evidence="9">Part of the twin-arginine translocation (Tat) system that transports large folded proteins containing a characteristic twin-arginine motif in their signal peptide across membranes. Together with TatC, TatB is part of a receptor directly interacting with Tat signal peptides. TatB may form an oligomeric binding site that transiently accommodates folded Tat precursor proteins before their translocation.</text>
</comment>
<keyword evidence="5 9" id="KW-0653">Protein transport</keyword>
<dbReference type="GO" id="GO:0043953">
    <property type="term" value="P:protein transport by the Tat complex"/>
    <property type="evidence" value="ECO:0007669"/>
    <property type="project" value="UniProtKB-UniRule"/>
</dbReference>
<comment type="subcellular location">
    <subcellularLocation>
        <location evidence="9">Cell membrane</location>
        <topology evidence="9">Single-pass membrane protein</topology>
    </subcellularLocation>
    <subcellularLocation>
        <location evidence="1">Membrane</location>
        <topology evidence="1">Single-pass membrane protein</topology>
    </subcellularLocation>
</comment>
<organism evidence="12">
    <name type="scientific">Thermocrispum agreste</name>
    <dbReference type="NCBI Taxonomy" id="37925"/>
    <lineage>
        <taxon>Bacteria</taxon>
        <taxon>Bacillati</taxon>
        <taxon>Actinomycetota</taxon>
        <taxon>Actinomycetes</taxon>
        <taxon>Pseudonocardiales</taxon>
        <taxon>Pseudonocardiaceae</taxon>
        <taxon>Thermocrispum</taxon>
    </lineage>
</organism>
<keyword evidence="4 9" id="KW-0812">Transmembrane</keyword>
<comment type="similarity">
    <text evidence="9">Belongs to the TatB family.</text>
</comment>
<comment type="caution">
    <text evidence="12">The sequence shown here is derived from an EMBL/GenBank/DDBJ whole genome shotgun (WGS) entry which is preliminary data.</text>
</comment>
<evidence type="ECO:0000313" key="12">
    <source>
        <dbReference type="EMBL" id="PZM97483.1"/>
    </source>
</evidence>
<evidence type="ECO:0000256" key="8">
    <source>
        <dbReference type="ARBA" id="ARBA00023136"/>
    </source>
</evidence>
<keyword evidence="8 9" id="KW-0472">Membrane</keyword>
<evidence type="ECO:0000256" key="4">
    <source>
        <dbReference type="ARBA" id="ARBA00022692"/>
    </source>
</evidence>
<keyword evidence="6 9" id="KW-1133">Transmembrane helix</keyword>
<dbReference type="AlphaFoldDB" id="A0A2W4LIM2"/>
<evidence type="ECO:0000256" key="7">
    <source>
        <dbReference type="ARBA" id="ARBA00023010"/>
    </source>
</evidence>
<dbReference type="GO" id="GO:0033281">
    <property type="term" value="C:TAT protein transport complex"/>
    <property type="evidence" value="ECO:0007669"/>
    <property type="project" value="UniProtKB-UniRule"/>
</dbReference>
<dbReference type="GO" id="GO:0008320">
    <property type="term" value="F:protein transmembrane transporter activity"/>
    <property type="evidence" value="ECO:0007669"/>
    <property type="project" value="UniProtKB-UniRule"/>
</dbReference>
<evidence type="ECO:0000256" key="1">
    <source>
        <dbReference type="ARBA" id="ARBA00004167"/>
    </source>
</evidence>